<protein>
    <submittedName>
        <fullName evidence="1">Uncharacterized protein</fullName>
    </submittedName>
</protein>
<dbReference type="SUPFAM" id="SSF101327">
    <property type="entry name" value="YgfB-like"/>
    <property type="match status" value="1"/>
</dbReference>
<dbReference type="KEGG" id="pdj:D0907_18830"/>
<dbReference type="Proteomes" id="UP000264605">
    <property type="component" value="Plasmid unnamed1"/>
</dbReference>
<organism evidence="1 4">
    <name type="scientific">Pseudoalteromonas lipolytica</name>
    <dbReference type="NCBI Taxonomy" id="570156"/>
    <lineage>
        <taxon>Bacteria</taxon>
        <taxon>Pseudomonadati</taxon>
        <taxon>Pseudomonadota</taxon>
        <taxon>Gammaproteobacteria</taxon>
        <taxon>Alteromonadales</taxon>
        <taxon>Pseudoalteromonadaceae</taxon>
        <taxon>Pseudoalteromonas</taxon>
    </lineage>
</organism>
<dbReference type="InterPro" id="IPR011978">
    <property type="entry name" value="YgfB-like"/>
</dbReference>
<dbReference type="RefSeq" id="WP_036972480.1">
    <property type="nucleotide sequence ID" value="NZ_CP032091.1"/>
</dbReference>
<evidence type="ECO:0000313" key="1">
    <source>
        <dbReference type="EMBL" id="AXV67363.1"/>
    </source>
</evidence>
<reference evidence="1 4" key="2">
    <citation type="submission" date="2018-08" db="EMBL/GenBank/DDBJ databases">
        <title>Draft genome sequence of Pseudoalteromonas donghaensis HJ51.</title>
        <authorList>
            <person name="Oh J."/>
            <person name="Roh D."/>
        </authorList>
    </citation>
    <scope>NUCLEOTIDE SEQUENCE [LARGE SCALE GENOMIC DNA]</scope>
    <source>
        <strain evidence="1 4">HJ51</strain>
        <plasmid evidence="1 4">unnamed1</plasmid>
    </source>
</reference>
<proteinExistence type="predicted"/>
<keyword evidence="3" id="KW-1185">Reference proteome</keyword>
<dbReference type="AlphaFoldDB" id="A0AAD0S471"/>
<dbReference type="Proteomes" id="UP000183805">
    <property type="component" value="Unassembled WGS sequence"/>
</dbReference>
<dbReference type="GeneID" id="99507543"/>
<gene>
    <name evidence="1" type="ORF">D0907_18830</name>
    <name evidence="2" type="ORF">SAMN04487854_102143</name>
</gene>
<sequence>MLNKESADVFKNYLASQSETQQVSLDQVIGFMSGLLACSEFFGESELANYIADGDETVFNTLMTESAPRDAMIELLDNVTEAQVEQKKLLVHLYPDEVKANEPSQALQDFCSGYIAAYIVNQDIWHSDLQFLLKADEQNDNAGDGQLFIDNFEATLDLLTTLAMWDQALANHPEPDKLGEGFATFFTALDESLSEIATMALMLEDEKLAMIEQE</sequence>
<reference evidence="2 3" key="1">
    <citation type="submission" date="2016-10" db="EMBL/GenBank/DDBJ databases">
        <authorList>
            <person name="Varghese N."/>
            <person name="Submissions S."/>
        </authorList>
    </citation>
    <scope>NUCLEOTIDE SEQUENCE [LARGE SCALE GENOMIC DNA]</scope>
    <source>
        <strain evidence="2 3">CGMCC 1.8499</strain>
    </source>
</reference>
<dbReference type="EMBL" id="CP032091">
    <property type="protein sequence ID" value="AXV67363.1"/>
    <property type="molecule type" value="Genomic_DNA"/>
</dbReference>
<geneLocation type="plasmid" evidence="1 4">
    <name>unnamed1</name>
</geneLocation>
<evidence type="ECO:0000313" key="2">
    <source>
        <dbReference type="EMBL" id="SFT39641.1"/>
    </source>
</evidence>
<evidence type="ECO:0000313" key="3">
    <source>
        <dbReference type="Proteomes" id="UP000183805"/>
    </source>
</evidence>
<dbReference type="Gene3D" id="1.20.120.740">
    <property type="entry name" value="YgfB uncharacterised protein family UPF0149, PF03695"/>
    <property type="match status" value="1"/>
</dbReference>
<dbReference type="Pfam" id="PF03695">
    <property type="entry name" value="UPF0149"/>
    <property type="match status" value="1"/>
</dbReference>
<evidence type="ECO:0000313" key="4">
    <source>
        <dbReference type="Proteomes" id="UP000264605"/>
    </source>
</evidence>
<accession>A0AAD0S471</accession>
<name>A0AAD0S471_9GAMM</name>
<dbReference type="EMBL" id="FPAZ01000002">
    <property type="protein sequence ID" value="SFT39641.1"/>
    <property type="molecule type" value="Genomic_DNA"/>
</dbReference>
<keyword evidence="1" id="KW-0614">Plasmid</keyword>
<dbReference type="InterPro" id="IPR036255">
    <property type="entry name" value="YgfB-like_sf"/>
</dbReference>